<dbReference type="Proteomes" id="UP001066276">
    <property type="component" value="Chromosome 3_1"/>
</dbReference>
<reference evidence="1" key="1">
    <citation type="journal article" date="2022" name="bioRxiv">
        <title>Sequencing and chromosome-scale assembly of the giantPleurodeles waltlgenome.</title>
        <authorList>
            <person name="Brown T."/>
            <person name="Elewa A."/>
            <person name="Iarovenko S."/>
            <person name="Subramanian E."/>
            <person name="Araus A.J."/>
            <person name="Petzold A."/>
            <person name="Susuki M."/>
            <person name="Suzuki K.-i.T."/>
            <person name="Hayashi T."/>
            <person name="Toyoda A."/>
            <person name="Oliveira C."/>
            <person name="Osipova E."/>
            <person name="Leigh N.D."/>
            <person name="Simon A."/>
            <person name="Yun M.H."/>
        </authorList>
    </citation>
    <scope>NUCLEOTIDE SEQUENCE</scope>
    <source>
        <strain evidence="1">20211129_DDA</strain>
        <tissue evidence="1">Liver</tissue>
    </source>
</reference>
<proteinExistence type="predicted"/>
<dbReference type="AlphaFoldDB" id="A0AAV7U8Q4"/>
<evidence type="ECO:0000313" key="1">
    <source>
        <dbReference type="EMBL" id="KAJ1185452.1"/>
    </source>
</evidence>
<protein>
    <submittedName>
        <fullName evidence="1">Uncharacterized protein</fullName>
    </submittedName>
</protein>
<name>A0AAV7U8Q4_PLEWA</name>
<dbReference type="EMBL" id="JANPWB010000005">
    <property type="protein sequence ID" value="KAJ1185452.1"/>
    <property type="molecule type" value="Genomic_DNA"/>
</dbReference>
<accession>A0AAV7U8Q4</accession>
<sequence>MPGAVAYGNDCRQGPEAAQGLRAADMTEVLVGRHTLLAQVPWSPLTRRLCCAARSALIIGSLHLVRKARPDHHPCLCNAVRNFMRGGCPELV</sequence>
<gene>
    <name evidence="1" type="ORF">NDU88_002244</name>
</gene>
<organism evidence="1 2">
    <name type="scientific">Pleurodeles waltl</name>
    <name type="common">Iberian ribbed newt</name>
    <dbReference type="NCBI Taxonomy" id="8319"/>
    <lineage>
        <taxon>Eukaryota</taxon>
        <taxon>Metazoa</taxon>
        <taxon>Chordata</taxon>
        <taxon>Craniata</taxon>
        <taxon>Vertebrata</taxon>
        <taxon>Euteleostomi</taxon>
        <taxon>Amphibia</taxon>
        <taxon>Batrachia</taxon>
        <taxon>Caudata</taxon>
        <taxon>Salamandroidea</taxon>
        <taxon>Salamandridae</taxon>
        <taxon>Pleurodelinae</taxon>
        <taxon>Pleurodeles</taxon>
    </lineage>
</organism>
<keyword evidence="2" id="KW-1185">Reference proteome</keyword>
<comment type="caution">
    <text evidence="1">The sequence shown here is derived from an EMBL/GenBank/DDBJ whole genome shotgun (WGS) entry which is preliminary data.</text>
</comment>
<evidence type="ECO:0000313" key="2">
    <source>
        <dbReference type="Proteomes" id="UP001066276"/>
    </source>
</evidence>